<evidence type="ECO:0000256" key="2">
    <source>
        <dbReference type="ARBA" id="ARBA00004496"/>
    </source>
</evidence>
<evidence type="ECO:0000256" key="9">
    <source>
        <dbReference type="ARBA" id="ARBA00076869"/>
    </source>
</evidence>
<comment type="similarity">
    <text evidence="3">Belongs to the NEMF family.</text>
</comment>
<feature type="domain" description="NFACT protein C-terminal" evidence="13">
    <location>
        <begin position="913"/>
        <end position="1004"/>
    </location>
</feature>
<evidence type="ECO:0000259" key="12">
    <source>
        <dbReference type="Pfam" id="PF05670"/>
    </source>
</evidence>
<dbReference type="Gene3D" id="2.30.310.10">
    <property type="entry name" value="ibrinogen binding protein from staphylococcus aureus domain"/>
    <property type="match status" value="1"/>
</dbReference>
<accession>A0AAV2ZRT7</accession>
<feature type="compositionally biased region" description="Acidic residues" evidence="11">
    <location>
        <begin position="418"/>
        <end position="427"/>
    </location>
</feature>
<evidence type="ECO:0000256" key="7">
    <source>
        <dbReference type="ARBA" id="ARBA00062982"/>
    </source>
</evidence>
<protein>
    <recommendedName>
        <fullName evidence="8">Ribosome quality control complex subunit NEMF</fullName>
    </recommendedName>
    <alternativeName>
        <fullName evidence="9">Nuclear export mediator factor</fullName>
    </alternativeName>
</protein>
<keyword evidence="5 10" id="KW-0175">Coiled coil</keyword>
<organism evidence="14 15">
    <name type="scientific">Pyxicephalus adspersus</name>
    <name type="common">African bullfrog</name>
    <dbReference type="NCBI Taxonomy" id="30357"/>
    <lineage>
        <taxon>Eukaryota</taxon>
        <taxon>Metazoa</taxon>
        <taxon>Chordata</taxon>
        <taxon>Craniata</taxon>
        <taxon>Vertebrata</taxon>
        <taxon>Euteleostomi</taxon>
        <taxon>Amphibia</taxon>
        <taxon>Batrachia</taxon>
        <taxon>Anura</taxon>
        <taxon>Neobatrachia</taxon>
        <taxon>Ranoidea</taxon>
        <taxon>Pyxicephalidae</taxon>
        <taxon>Pyxicephalinae</taxon>
        <taxon>Pyxicephalus</taxon>
    </lineage>
</organism>
<feature type="compositionally biased region" description="Basic and acidic residues" evidence="11">
    <location>
        <begin position="775"/>
        <end position="791"/>
    </location>
</feature>
<comment type="subcellular location">
    <subcellularLocation>
        <location evidence="2">Cytoplasm</location>
    </subcellularLocation>
    <subcellularLocation>
        <location evidence="1">Nucleus</location>
    </subcellularLocation>
</comment>
<proteinExistence type="inferred from homology"/>
<evidence type="ECO:0000313" key="14">
    <source>
        <dbReference type="EMBL" id="DBA14526.1"/>
    </source>
</evidence>
<dbReference type="AlphaFoldDB" id="A0AAV2ZRT7"/>
<dbReference type="Proteomes" id="UP001181693">
    <property type="component" value="Unassembled WGS sequence"/>
</dbReference>
<evidence type="ECO:0000256" key="8">
    <source>
        <dbReference type="ARBA" id="ARBA00071447"/>
    </source>
</evidence>
<keyword evidence="15" id="KW-1185">Reference proteome</keyword>
<reference evidence="14" key="1">
    <citation type="thesis" date="2020" institute="ProQuest LLC" country="789 East Eisenhower Parkway, Ann Arbor, MI, USA">
        <title>Comparative Genomics and Chromosome Evolution.</title>
        <authorList>
            <person name="Mudd A.B."/>
        </authorList>
    </citation>
    <scope>NUCLEOTIDE SEQUENCE</scope>
    <source>
        <strain evidence="14">1538</strain>
        <tissue evidence="14">Blood</tissue>
    </source>
</reference>
<evidence type="ECO:0000256" key="4">
    <source>
        <dbReference type="ARBA" id="ARBA00022490"/>
    </source>
</evidence>
<feature type="region of interest" description="Disordered" evidence="11">
    <location>
        <begin position="654"/>
        <end position="920"/>
    </location>
</feature>
<dbReference type="GO" id="GO:1990112">
    <property type="term" value="C:RQC complex"/>
    <property type="evidence" value="ECO:0007669"/>
    <property type="project" value="TreeGrafter"/>
</dbReference>
<feature type="coiled-coil region" evidence="10">
    <location>
        <begin position="303"/>
        <end position="340"/>
    </location>
</feature>
<dbReference type="GO" id="GO:0140708">
    <property type="term" value="P:CAT tailing"/>
    <property type="evidence" value="ECO:0007669"/>
    <property type="project" value="UniProtKB-ARBA"/>
</dbReference>
<sequence>MKNRFNTIDIRAVISELQDSLLGMRVNNVYDVDNKTYLIRLQKPDSKAVVLVESGIRIHTTEFEWPKNMMPSGFAMKCRKHLRSRRLVSIKQLGVDRIVDFQFGSDDAAYHLIVELYDRGNIVLTDHEYLILNILRFRTDEADDVKFAVREHYPIGNAKAPEPLITMERLKEIVTNAQKGEQLKRTLNPHLPYGATLIEHCLLEAGLSANVKVEQIKDETDFEKVHLAVQKAEEYMDQTQNYQGKGYIIQKREKKPSLEPDKPSEDILTYEEFHPFLFAQHISSPYLEFDSFDKAIDEFYSKLEGQKIDIKALQLEKQALKKLENVRKDHVQRLETLQLTQEVDKTKGELIEMNLDIVDRAVQVVRSALANQIDWTEIGQIVKEAQVQGDPVALSIKELKLQTNHITMLLKNPYLLSDEENEDEEEEKPGVEEPKGKKKKGKNKQQPKKTQKNKPILVDVDLSLSAYANAKKYYDHKRNAAKKTQKTVEAAEKAFKSAEKKTKKTLKEVQTVTTIQKARKVYWFENFIWFISSDNYLVIAGRDQQQNEMIVKRYLGPGDIYIHADLHGATSCVIKNPTGDPVPPRTLTEAGTMAVSKTAPTGEYLTTGSFMIRGKKNFLPPSYLMMGFGFLFKVDETCIWKHKGERKVKLQDEDLESVAGSNSELADAESEALEDPEDGSEDSSEEEEEEHSVDIKVLEDDSAEVSVENRETASHEEMKEDVHSQEDSDNDSLHSTEGNSSIKDENGDEEMAFPDTSIDLSHLQPKREMKKKKKPNDSEKYQQQEDSEKMDVTASKASPPGGTVLPPLKRGQKSKMKKMKEKYKDQDDEDRELIMQLLGSAGSNKEDKGKKGKKGKEKEEAVKKQPQKGKAGNKPVKKEHTEVFITQTLEDITLEEQQDEKDDADQDAPGSEEAENLLDSLTGQPDAEDILLFSVPVCAPYTALVNYKYKVKLTPGTQKKGKAAKTALNSFMHYKECSAREKDLLRSVKDTDLSRNMPGKVKVSAPNLLNAKKK</sequence>
<dbReference type="PANTHER" id="PTHR15239">
    <property type="entry name" value="NUCLEAR EXPORT MEDIATOR FACTOR NEMF"/>
    <property type="match status" value="1"/>
</dbReference>
<evidence type="ECO:0000256" key="1">
    <source>
        <dbReference type="ARBA" id="ARBA00004123"/>
    </source>
</evidence>
<dbReference type="GO" id="GO:0005737">
    <property type="term" value="C:cytoplasm"/>
    <property type="evidence" value="ECO:0007669"/>
    <property type="project" value="UniProtKB-SubCell"/>
</dbReference>
<evidence type="ECO:0000259" key="13">
    <source>
        <dbReference type="Pfam" id="PF11923"/>
    </source>
</evidence>
<feature type="compositionally biased region" description="Basic residues" evidence="11">
    <location>
        <begin position="436"/>
        <end position="452"/>
    </location>
</feature>
<dbReference type="InterPro" id="IPR008532">
    <property type="entry name" value="NFACT_RNA-bd"/>
</dbReference>
<feature type="compositionally biased region" description="Acidic residues" evidence="11">
    <location>
        <begin position="892"/>
        <end position="916"/>
    </location>
</feature>
<dbReference type="FunFam" id="2.30.310.10:FF:000001">
    <property type="entry name" value="Nuclear export mediator factor Nemf"/>
    <property type="match status" value="1"/>
</dbReference>
<dbReference type="Pfam" id="PF05670">
    <property type="entry name" value="NFACT-R_1"/>
    <property type="match status" value="1"/>
</dbReference>
<evidence type="ECO:0000313" key="15">
    <source>
        <dbReference type="Proteomes" id="UP001181693"/>
    </source>
</evidence>
<feature type="compositionally biased region" description="Basic residues" evidence="11">
    <location>
        <begin position="810"/>
        <end position="821"/>
    </location>
</feature>
<evidence type="ECO:0000256" key="5">
    <source>
        <dbReference type="ARBA" id="ARBA00023054"/>
    </source>
</evidence>
<dbReference type="Pfam" id="PF11923">
    <property type="entry name" value="NFACT-C"/>
    <property type="match status" value="1"/>
</dbReference>
<feature type="domain" description="NFACT RNA-binding" evidence="12">
    <location>
        <begin position="527"/>
        <end position="596"/>
    </location>
</feature>
<dbReference type="InterPro" id="IPR051608">
    <property type="entry name" value="RQC_Subunit_NEMF"/>
</dbReference>
<evidence type="ECO:0000256" key="10">
    <source>
        <dbReference type="SAM" id="Coils"/>
    </source>
</evidence>
<comment type="subunit">
    <text evidence="7">Component of the ribosome quality control complex (RQC), composed of the E3 ubiquitin ligase LTN1, TCF25 and NEMF associated with the 60S ribosomal subunit. The complex probably also contains VCP/p97 and its ubiquitin-binding cofactors. Interacts (via its N-terminus) with XPO1.</text>
</comment>
<name>A0AAV2ZRT7_PYXAD</name>
<dbReference type="PANTHER" id="PTHR15239:SF6">
    <property type="entry name" value="RIBOSOME QUALITY CONTROL COMPLEX SUBUNIT NEMF"/>
    <property type="match status" value="1"/>
</dbReference>
<feature type="region of interest" description="Disordered" evidence="11">
    <location>
        <begin position="418"/>
        <end position="452"/>
    </location>
</feature>
<keyword evidence="6" id="KW-0539">Nucleus</keyword>
<evidence type="ECO:0000256" key="11">
    <source>
        <dbReference type="SAM" id="MobiDB-lite"/>
    </source>
</evidence>
<dbReference type="GO" id="GO:0043023">
    <property type="term" value="F:ribosomal large subunit binding"/>
    <property type="evidence" value="ECO:0007669"/>
    <property type="project" value="TreeGrafter"/>
</dbReference>
<dbReference type="EMBL" id="DYDO01000013">
    <property type="protein sequence ID" value="DBA14526.1"/>
    <property type="molecule type" value="Genomic_DNA"/>
</dbReference>
<keyword evidence="4" id="KW-0963">Cytoplasm</keyword>
<evidence type="ECO:0000256" key="3">
    <source>
        <dbReference type="ARBA" id="ARBA00008318"/>
    </source>
</evidence>
<dbReference type="GO" id="GO:0000049">
    <property type="term" value="F:tRNA binding"/>
    <property type="evidence" value="ECO:0007669"/>
    <property type="project" value="TreeGrafter"/>
</dbReference>
<dbReference type="GO" id="GO:0005634">
    <property type="term" value="C:nucleus"/>
    <property type="evidence" value="ECO:0007669"/>
    <property type="project" value="UniProtKB-SubCell"/>
</dbReference>
<comment type="caution">
    <text evidence="14">The sequence shown here is derived from an EMBL/GenBank/DDBJ whole genome shotgun (WGS) entry which is preliminary data.</text>
</comment>
<feature type="compositionally biased region" description="Acidic residues" evidence="11">
    <location>
        <begin position="666"/>
        <end position="691"/>
    </location>
</feature>
<feature type="coiled-coil region" evidence="10">
    <location>
        <begin position="474"/>
        <end position="508"/>
    </location>
</feature>
<evidence type="ECO:0000256" key="6">
    <source>
        <dbReference type="ARBA" id="ARBA00023242"/>
    </source>
</evidence>
<dbReference type="Pfam" id="PF05833">
    <property type="entry name" value="NFACT_N"/>
    <property type="match status" value="1"/>
</dbReference>
<gene>
    <name evidence="14" type="ORF">GDO54_005481</name>
</gene>
<feature type="compositionally biased region" description="Basic and acidic residues" evidence="11">
    <location>
        <begin position="707"/>
        <end position="734"/>
    </location>
</feature>
<dbReference type="InterPro" id="IPR021846">
    <property type="entry name" value="NFACT-C"/>
</dbReference>